<comment type="similarity">
    <text evidence="2">Belongs to the hyi family.</text>
</comment>
<dbReference type="GO" id="GO:0046487">
    <property type="term" value="P:glyoxylate metabolic process"/>
    <property type="evidence" value="ECO:0007669"/>
    <property type="project" value="TreeGrafter"/>
</dbReference>
<dbReference type="InterPro" id="IPR050417">
    <property type="entry name" value="Sugar_Epim/Isomerase"/>
</dbReference>
<dbReference type="InterPro" id="IPR036237">
    <property type="entry name" value="Xyl_isomerase-like_sf"/>
</dbReference>
<comment type="caution">
    <text evidence="5">The sequence shown here is derived from an EMBL/GenBank/DDBJ whole genome shotgun (WGS) entry which is preliminary data.</text>
</comment>
<dbReference type="EMBL" id="ATHO01000061">
    <property type="protein sequence ID" value="EQB08859.1"/>
    <property type="molecule type" value="Genomic_DNA"/>
</dbReference>
<dbReference type="Proteomes" id="UP000015525">
    <property type="component" value="Unassembled WGS sequence"/>
</dbReference>
<dbReference type="PANTHER" id="PTHR43489:SF6">
    <property type="entry name" value="HYDROXYPYRUVATE ISOMERASE-RELATED"/>
    <property type="match status" value="1"/>
</dbReference>
<dbReference type="GO" id="GO:0008903">
    <property type="term" value="F:hydroxypyruvate isomerase activity"/>
    <property type="evidence" value="ECO:0007669"/>
    <property type="project" value="TreeGrafter"/>
</dbReference>
<reference evidence="5 6" key="1">
    <citation type="journal article" date="2013" name="Genome Announc.">
        <title>Draft Genome Sequence of Sphingobium quisquiliarum Strain P25T, a Novel Hexachlorocyclohexane (HCH)-Degrading Bacterium Isolated from an HCH Dumpsite.</title>
        <authorList>
            <person name="Kumar Singh A."/>
            <person name="Sangwan N."/>
            <person name="Sharma A."/>
            <person name="Gupta V."/>
            <person name="Khurana J.P."/>
            <person name="Lal R."/>
        </authorList>
    </citation>
    <scope>NUCLEOTIDE SEQUENCE [LARGE SCALE GENOMIC DNA]</scope>
    <source>
        <strain evidence="5 6">P25</strain>
    </source>
</reference>
<feature type="domain" description="Xylose isomerase-like TIM barrel" evidence="4">
    <location>
        <begin position="39"/>
        <end position="275"/>
    </location>
</feature>
<dbReference type="AlphaFoldDB" id="T0IGX2"/>
<evidence type="ECO:0000256" key="1">
    <source>
        <dbReference type="ARBA" id="ARBA00023235"/>
    </source>
</evidence>
<dbReference type="SUPFAM" id="SSF51658">
    <property type="entry name" value="Xylose isomerase-like"/>
    <property type="match status" value="1"/>
</dbReference>
<evidence type="ECO:0000256" key="2">
    <source>
        <dbReference type="PIRNR" id="PIRNR006241"/>
    </source>
</evidence>
<evidence type="ECO:0000313" key="5">
    <source>
        <dbReference type="EMBL" id="EQB08859.1"/>
    </source>
</evidence>
<evidence type="ECO:0000259" key="4">
    <source>
        <dbReference type="Pfam" id="PF01261"/>
    </source>
</evidence>
<dbReference type="PANTHER" id="PTHR43489">
    <property type="entry name" value="ISOMERASE"/>
    <property type="match status" value="1"/>
</dbReference>
<dbReference type="Pfam" id="PF01261">
    <property type="entry name" value="AP_endonuc_2"/>
    <property type="match status" value="1"/>
</dbReference>
<proteinExistence type="inferred from homology"/>
<gene>
    <name evidence="5" type="ORF">L288_07025</name>
</gene>
<dbReference type="InterPro" id="IPR026040">
    <property type="entry name" value="HyI-like"/>
</dbReference>
<feature type="active site" description="Proton donor/acceptor" evidence="3">
    <location>
        <position position="259"/>
    </location>
</feature>
<evidence type="ECO:0000256" key="3">
    <source>
        <dbReference type="PIRSR" id="PIRSR006241-50"/>
    </source>
</evidence>
<feature type="active site" description="Proton donor/acceptor" evidence="3">
    <location>
        <position position="162"/>
    </location>
</feature>
<keyword evidence="6" id="KW-1185">Reference proteome</keyword>
<accession>T0IGX2</accession>
<evidence type="ECO:0000313" key="6">
    <source>
        <dbReference type="Proteomes" id="UP000015525"/>
    </source>
</evidence>
<dbReference type="Gene3D" id="3.20.20.150">
    <property type="entry name" value="Divalent-metal-dependent TIM barrel enzymes"/>
    <property type="match status" value="1"/>
</dbReference>
<name>T0IGX2_9SPHN</name>
<sequence>MPGSSAPGPPRLGGHLGLGSPDAPLLAHLGRSPAPLDQIDALAAHGFAGVQDLFMKIRPPQEQAAMAARMKQHGLVLSSIGGDPFHWNTPLWSRTDDAAVQMQADSIRESAAIARCFGGAGAVCVAGLDPDRAMASQLTAMAENLKRAAVQAAEAGLVLLIEPIAFARIPGMLLDRIEPAMEIVHAVAMPSVRLLFDIGHVAMMGHAVADALRQCASAIGLIQAADIPDRVDIGLGTLDWQAILAAIRAIGYAGILELEYEPADQTAAGEAAMLTRLGATLDMPWRVSAPAPSASSSSG</sequence>
<dbReference type="PATRIC" id="fig|1329909.3.peg.1354"/>
<keyword evidence="1 2" id="KW-0413">Isomerase</keyword>
<dbReference type="RefSeq" id="WP_021237694.1">
    <property type="nucleotide sequence ID" value="NZ_ATHO01000061.1"/>
</dbReference>
<protein>
    <recommendedName>
        <fullName evidence="4">Xylose isomerase-like TIM barrel domain-containing protein</fullName>
    </recommendedName>
</protein>
<dbReference type="InterPro" id="IPR013022">
    <property type="entry name" value="Xyl_isomerase-like_TIM-brl"/>
</dbReference>
<organism evidence="5 6">
    <name type="scientific">Sphingobium quisquiliarum P25</name>
    <dbReference type="NCBI Taxonomy" id="1329909"/>
    <lineage>
        <taxon>Bacteria</taxon>
        <taxon>Pseudomonadati</taxon>
        <taxon>Pseudomonadota</taxon>
        <taxon>Alphaproteobacteria</taxon>
        <taxon>Sphingomonadales</taxon>
        <taxon>Sphingomonadaceae</taxon>
        <taxon>Sphingobium</taxon>
    </lineage>
</organism>
<dbReference type="PIRSF" id="PIRSF006241">
    <property type="entry name" value="HyI"/>
    <property type="match status" value="1"/>
</dbReference>